<accession>A0A328AHA1</accession>
<comment type="catalytic activity">
    <reaction evidence="1 7">
        <text>L-alanine = D-alanine</text>
        <dbReference type="Rhea" id="RHEA:20249"/>
        <dbReference type="ChEBI" id="CHEBI:57416"/>
        <dbReference type="ChEBI" id="CHEBI:57972"/>
        <dbReference type="EC" id="5.1.1.1"/>
    </reaction>
</comment>
<name>A0A328AHA1_9CAUL</name>
<gene>
    <name evidence="11" type="primary">alr</name>
    <name evidence="11" type="ORF">DJ018_13910</name>
</gene>
<evidence type="ECO:0000256" key="8">
    <source>
        <dbReference type="PIRSR" id="PIRSR600821-50"/>
    </source>
</evidence>
<dbReference type="InterPro" id="IPR011079">
    <property type="entry name" value="Ala_racemase_C"/>
</dbReference>
<dbReference type="PROSITE" id="PS00395">
    <property type="entry name" value="ALANINE_RACEMASE"/>
    <property type="match status" value="1"/>
</dbReference>
<feature type="binding site" evidence="7 9">
    <location>
        <position position="307"/>
    </location>
    <ligand>
        <name>substrate</name>
    </ligand>
</feature>
<dbReference type="SUPFAM" id="SSF50621">
    <property type="entry name" value="Alanine racemase C-terminal domain-like"/>
    <property type="match status" value="1"/>
</dbReference>
<dbReference type="GO" id="GO:0008784">
    <property type="term" value="F:alanine racemase activity"/>
    <property type="evidence" value="ECO:0007669"/>
    <property type="project" value="UniProtKB-UniRule"/>
</dbReference>
<dbReference type="InterPro" id="IPR029066">
    <property type="entry name" value="PLP-binding_barrel"/>
</dbReference>
<keyword evidence="6 7" id="KW-0413">Isomerase</keyword>
<feature type="active site" description="Proton acceptor; specific for L-alanine" evidence="7">
    <location>
        <position position="260"/>
    </location>
</feature>
<evidence type="ECO:0000313" key="11">
    <source>
        <dbReference type="EMBL" id="RAK52238.1"/>
    </source>
</evidence>
<evidence type="ECO:0000256" key="2">
    <source>
        <dbReference type="ARBA" id="ARBA00001933"/>
    </source>
</evidence>
<dbReference type="Pfam" id="PF01168">
    <property type="entry name" value="Ala_racemase_N"/>
    <property type="match status" value="1"/>
</dbReference>
<dbReference type="RefSeq" id="WP_111515562.1">
    <property type="nucleotide sequence ID" value="NZ_QFYR01000003.1"/>
</dbReference>
<dbReference type="PANTHER" id="PTHR30511">
    <property type="entry name" value="ALANINE RACEMASE"/>
    <property type="match status" value="1"/>
</dbReference>
<comment type="cofactor">
    <cofactor evidence="2 7 8">
        <name>pyridoxal 5'-phosphate</name>
        <dbReference type="ChEBI" id="CHEBI:597326"/>
    </cofactor>
</comment>
<dbReference type="PANTHER" id="PTHR30511:SF0">
    <property type="entry name" value="ALANINE RACEMASE, CATABOLIC-RELATED"/>
    <property type="match status" value="1"/>
</dbReference>
<dbReference type="HAMAP" id="MF_01201">
    <property type="entry name" value="Ala_racemase"/>
    <property type="match status" value="1"/>
</dbReference>
<feature type="binding site" evidence="7 9">
    <location>
        <position position="138"/>
    </location>
    <ligand>
        <name>substrate</name>
    </ligand>
</feature>
<dbReference type="OrthoDB" id="9813814at2"/>
<comment type="similarity">
    <text evidence="3 7">Belongs to the alanine racemase family.</text>
</comment>
<feature type="modified residue" description="N6-(pyridoxal phosphate)lysine" evidence="7 8">
    <location>
        <position position="37"/>
    </location>
</feature>
<dbReference type="Gene3D" id="3.20.20.10">
    <property type="entry name" value="Alanine racemase"/>
    <property type="match status" value="1"/>
</dbReference>
<evidence type="ECO:0000259" key="10">
    <source>
        <dbReference type="SMART" id="SM01005"/>
    </source>
</evidence>
<feature type="active site" description="Proton acceptor; specific for D-alanine" evidence="7">
    <location>
        <position position="37"/>
    </location>
</feature>
<proteinExistence type="inferred from homology"/>
<dbReference type="EC" id="5.1.1.1" evidence="4 7"/>
<evidence type="ECO:0000313" key="12">
    <source>
        <dbReference type="Proteomes" id="UP000249725"/>
    </source>
</evidence>
<keyword evidence="12" id="KW-1185">Reference proteome</keyword>
<dbReference type="AlphaFoldDB" id="A0A328AHA1"/>
<dbReference type="UniPathway" id="UPA00042">
    <property type="reaction ID" value="UER00497"/>
</dbReference>
<dbReference type="InterPro" id="IPR020622">
    <property type="entry name" value="Ala_racemase_pyridoxalP-BS"/>
</dbReference>
<dbReference type="InterPro" id="IPR000821">
    <property type="entry name" value="Ala_racemase"/>
</dbReference>
<evidence type="ECO:0000256" key="1">
    <source>
        <dbReference type="ARBA" id="ARBA00000316"/>
    </source>
</evidence>
<evidence type="ECO:0000256" key="4">
    <source>
        <dbReference type="ARBA" id="ARBA00013089"/>
    </source>
</evidence>
<sequence>MPEPALAHLTIDLDALAHNYGVIRAEAVGAEVAPVVKANGYGLGAVELARRLWAEGARSFFVARTAEGTALRAGLGPERPATIYVLDGLTVGAGPVLLADNLTPVLTSLPQVTEASALARALGRALPVGLHVDTGMNRQGVTPDEARALAQSVDRLRGLDLQLVMSHLGSAPEPDNPRNRQQLERFVDIRGLFPDARASLAASAGSFLGPDFRFDLVRPGVSLYGGGPLETPDPRLRAVAIFTAPILDIRNVQAGELIGYGGNVRVDRPTRVAMVAAGYADGVIRAGRGEGYAWYAGARRTLLISNMDLLAIDIGDAPAHVGDAVELLGPNAPLDDFATAAGTVAHEVLVRLSPRAGRTYVGKA</sequence>
<evidence type="ECO:0000256" key="9">
    <source>
        <dbReference type="PIRSR" id="PIRSR600821-52"/>
    </source>
</evidence>
<dbReference type="GO" id="GO:0030170">
    <property type="term" value="F:pyridoxal phosphate binding"/>
    <property type="evidence" value="ECO:0007669"/>
    <property type="project" value="UniProtKB-UniRule"/>
</dbReference>
<dbReference type="SUPFAM" id="SSF51419">
    <property type="entry name" value="PLP-binding barrel"/>
    <property type="match status" value="1"/>
</dbReference>
<dbReference type="Gene3D" id="2.40.37.10">
    <property type="entry name" value="Lyase, Ornithine Decarboxylase, Chain A, domain 1"/>
    <property type="match status" value="1"/>
</dbReference>
<evidence type="ECO:0000256" key="3">
    <source>
        <dbReference type="ARBA" id="ARBA00007880"/>
    </source>
</evidence>
<dbReference type="CDD" id="cd00430">
    <property type="entry name" value="PLPDE_III_AR"/>
    <property type="match status" value="1"/>
</dbReference>
<dbReference type="Pfam" id="PF00842">
    <property type="entry name" value="Ala_racemase_C"/>
    <property type="match status" value="1"/>
</dbReference>
<dbReference type="SMART" id="SM01005">
    <property type="entry name" value="Ala_racemase_C"/>
    <property type="match status" value="1"/>
</dbReference>
<protein>
    <recommendedName>
        <fullName evidence="4 7">Alanine racemase</fullName>
        <ecNumber evidence="4 7">5.1.1.1</ecNumber>
    </recommendedName>
</protein>
<dbReference type="Proteomes" id="UP000249725">
    <property type="component" value="Unassembled WGS sequence"/>
</dbReference>
<evidence type="ECO:0000256" key="5">
    <source>
        <dbReference type="ARBA" id="ARBA00022898"/>
    </source>
</evidence>
<dbReference type="InterPro" id="IPR001608">
    <property type="entry name" value="Ala_racemase_N"/>
</dbReference>
<evidence type="ECO:0000256" key="7">
    <source>
        <dbReference type="HAMAP-Rule" id="MF_01201"/>
    </source>
</evidence>
<comment type="function">
    <text evidence="7">Catalyzes the interconversion of L-alanine and D-alanine. May also act on other amino acids.</text>
</comment>
<dbReference type="EMBL" id="QFYR01000003">
    <property type="protein sequence ID" value="RAK52238.1"/>
    <property type="molecule type" value="Genomic_DNA"/>
</dbReference>
<dbReference type="InterPro" id="IPR009006">
    <property type="entry name" value="Ala_racemase/Decarboxylase_C"/>
</dbReference>
<evidence type="ECO:0000256" key="6">
    <source>
        <dbReference type="ARBA" id="ARBA00023235"/>
    </source>
</evidence>
<organism evidence="11 12">
    <name type="scientific">Phenylobacterium deserti</name>
    <dbReference type="NCBI Taxonomy" id="1914756"/>
    <lineage>
        <taxon>Bacteria</taxon>
        <taxon>Pseudomonadati</taxon>
        <taxon>Pseudomonadota</taxon>
        <taxon>Alphaproteobacteria</taxon>
        <taxon>Caulobacterales</taxon>
        <taxon>Caulobacteraceae</taxon>
        <taxon>Phenylobacterium</taxon>
    </lineage>
</organism>
<dbReference type="PRINTS" id="PR00992">
    <property type="entry name" value="ALARACEMASE"/>
</dbReference>
<comment type="pathway">
    <text evidence="7">Amino-acid biosynthesis; D-alanine biosynthesis; D-alanine from L-alanine: step 1/1.</text>
</comment>
<keyword evidence="5 7" id="KW-0663">Pyridoxal phosphate</keyword>
<dbReference type="NCBIfam" id="TIGR00492">
    <property type="entry name" value="alr"/>
    <property type="match status" value="1"/>
</dbReference>
<reference evidence="12" key="1">
    <citation type="submission" date="2018-05" db="EMBL/GenBank/DDBJ databases">
        <authorList>
            <person name="Li X."/>
        </authorList>
    </citation>
    <scope>NUCLEOTIDE SEQUENCE [LARGE SCALE GENOMIC DNA]</scope>
    <source>
        <strain evidence="12">YIM 73061</strain>
    </source>
</reference>
<feature type="domain" description="Alanine racemase C-terminal" evidence="10">
    <location>
        <begin position="239"/>
        <end position="361"/>
    </location>
</feature>
<dbReference type="GO" id="GO:0005829">
    <property type="term" value="C:cytosol"/>
    <property type="evidence" value="ECO:0007669"/>
    <property type="project" value="TreeGrafter"/>
</dbReference>
<comment type="caution">
    <text evidence="11">The sequence shown here is derived from an EMBL/GenBank/DDBJ whole genome shotgun (WGS) entry which is preliminary data.</text>
</comment>
<dbReference type="GO" id="GO:0030632">
    <property type="term" value="P:D-alanine biosynthetic process"/>
    <property type="evidence" value="ECO:0007669"/>
    <property type="project" value="UniProtKB-UniRule"/>
</dbReference>